<keyword evidence="6" id="KW-0520">NAD</keyword>
<reference evidence="10" key="1">
    <citation type="submission" date="2020-11" db="EMBL/GenBank/DDBJ databases">
        <authorList>
            <person name="Tran Van P."/>
        </authorList>
    </citation>
    <scope>NUCLEOTIDE SEQUENCE</scope>
</reference>
<dbReference type="GO" id="GO:0006062">
    <property type="term" value="P:sorbitol catabolic process"/>
    <property type="evidence" value="ECO:0007669"/>
    <property type="project" value="TreeGrafter"/>
</dbReference>
<dbReference type="CDD" id="cd05285">
    <property type="entry name" value="sorbitol_DH"/>
    <property type="match status" value="1"/>
</dbReference>
<evidence type="ECO:0000313" key="10">
    <source>
        <dbReference type="EMBL" id="CAD7632842.1"/>
    </source>
</evidence>
<dbReference type="GO" id="GO:0046872">
    <property type="term" value="F:metal ion binding"/>
    <property type="evidence" value="ECO:0007669"/>
    <property type="project" value="UniProtKB-KW"/>
</dbReference>
<dbReference type="Pfam" id="PF00107">
    <property type="entry name" value="ADH_zinc_N"/>
    <property type="match status" value="1"/>
</dbReference>
<dbReference type="Gene3D" id="3.90.180.10">
    <property type="entry name" value="Medium-chain alcohol dehydrogenases, catalytic domain"/>
    <property type="match status" value="1"/>
</dbReference>
<evidence type="ECO:0000256" key="7">
    <source>
        <dbReference type="ARBA" id="ARBA00026132"/>
    </source>
</evidence>
<dbReference type="InterPro" id="IPR020843">
    <property type="entry name" value="ER"/>
</dbReference>
<keyword evidence="3" id="KW-0479">Metal-binding</keyword>
<evidence type="ECO:0000259" key="9">
    <source>
        <dbReference type="SMART" id="SM00829"/>
    </source>
</evidence>
<keyword evidence="5" id="KW-0560">Oxidoreductase</keyword>
<dbReference type="AlphaFoldDB" id="A0A7R9L2P4"/>
<evidence type="ECO:0000256" key="4">
    <source>
        <dbReference type="ARBA" id="ARBA00022833"/>
    </source>
</evidence>
<dbReference type="PANTHER" id="PTHR43161">
    <property type="entry name" value="SORBITOL DEHYDROGENASE"/>
    <property type="match status" value="1"/>
</dbReference>
<evidence type="ECO:0000256" key="8">
    <source>
        <dbReference type="ARBA" id="ARBA00032485"/>
    </source>
</evidence>
<dbReference type="InterPro" id="IPR036291">
    <property type="entry name" value="NAD(P)-bd_dom_sf"/>
</dbReference>
<evidence type="ECO:0000313" key="11">
    <source>
        <dbReference type="Proteomes" id="UP000759131"/>
    </source>
</evidence>
<dbReference type="SUPFAM" id="SSF50129">
    <property type="entry name" value="GroES-like"/>
    <property type="match status" value="1"/>
</dbReference>
<dbReference type="InterPro" id="IPR011032">
    <property type="entry name" value="GroES-like_sf"/>
</dbReference>
<feature type="domain" description="Enoyl reductase (ER)" evidence="9">
    <location>
        <begin position="22"/>
        <end position="361"/>
    </location>
</feature>
<protein>
    <recommendedName>
        <fullName evidence="7">Sorbitol dehydrogenase</fullName>
    </recommendedName>
    <alternativeName>
        <fullName evidence="8">Polyol dehydrogenase</fullName>
    </alternativeName>
</protein>
<organism evidence="10">
    <name type="scientific">Medioppia subpectinata</name>
    <dbReference type="NCBI Taxonomy" id="1979941"/>
    <lineage>
        <taxon>Eukaryota</taxon>
        <taxon>Metazoa</taxon>
        <taxon>Ecdysozoa</taxon>
        <taxon>Arthropoda</taxon>
        <taxon>Chelicerata</taxon>
        <taxon>Arachnida</taxon>
        <taxon>Acari</taxon>
        <taxon>Acariformes</taxon>
        <taxon>Sarcoptiformes</taxon>
        <taxon>Oribatida</taxon>
        <taxon>Brachypylina</taxon>
        <taxon>Oppioidea</taxon>
        <taxon>Oppiidae</taxon>
        <taxon>Medioppia</taxon>
    </lineage>
</organism>
<comment type="similarity">
    <text evidence="2">Belongs to the zinc-containing alcohol dehydrogenase family.</text>
</comment>
<dbReference type="InterPro" id="IPR013149">
    <property type="entry name" value="ADH-like_C"/>
</dbReference>
<name>A0A7R9L2P4_9ACAR</name>
<dbReference type="OrthoDB" id="1879366at2759"/>
<keyword evidence="4" id="KW-0862">Zinc</keyword>
<dbReference type="PANTHER" id="PTHR43161:SF9">
    <property type="entry name" value="SORBITOL DEHYDROGENASE"/>
    <property type="match status" value="1"/>
</dbReference>
<dbReference type="InterPro" id="IPR045306">
    <property type="entry name" value="SDH-like"/>
</dbReference>
<dbReference type="FunFam" id="3.40.50.720:FF:000068">
    <property type="entry name" value="Sorbitol dehydrogenase"/>
    <property type="match status" value="1"/>
</dbReference>
<dbReference type="SUPFAM" id="SSF51735">
    <property type="entry name" value="NAD(P)-binding Rossmann-fold domains"/>
    <property type="match status" value="1"/>
</dbReference>
<evidence type="ECO:0000256" key="2">
    <source>
        <dbReference type="ARBA" id="ARBA00008072"/>
    </source>
</evidence>
<dbReference type="Pfam" id="PF08240">
    <property type="entry name" value="ADH_N"/>
    <property type="match status" value="1"/>
</dbReference>
<dbReference type="EMBL" id="OC866229">
    <property type="protein sequence ID" value="CAD7632842.1"/>
    <property type="molecule type" value="Genomic_DNA"/>
</dbReference>
<gene>
    <name evidence="10" type="ORF">OSB1V03_LOCUS13243</name>
</gene>
<evidence type="ECO:0000256" key="5">
    <source>
        <dbReference type="ARBA" id="ARBA00023002"/>
    </source>
</evidence>
<dbReference type="Gene3D" id="3.40.50.720">
    <property type="entry name" value="NAD(P)-binding Rossmann-like Domain"/>
    <property type="match status" value="1"/>
</dbReference>
<sequence>MMDSLKNIQNKDNLALVLHQKDVLKLEQWPLPQQLAPNECLLQAHSCGICGTDVTLWKKGFVADFVVKKPFVLGHEPSAVVIGVGSEVTNLKVGDRVAVEPALPCLKCQFCRSGRYNLCPVSNLHSHGLPPADGCLRRYYTHRSDFCYKLPENVSCEEGALVEALAVVVHACRRVRVGIGQNVLVCGAGPVGIMCFLVAKAFGASKVYLTDINESRLKMAKQLGADGVFVINPKTFNDKEMAKTIRSAIGANSLGVDIAIECTGVESSVCLAIHVTKSGGKVGIVGLGADCKIPLSSAAMREVDLIGVCRIKDDYELAIQLITSGKLNVKPLITHTFNIKDSVKAFDLLKSGTEGVVKVLIQH</sequence>
<dbReference type="GO" id="GO:0003939">
    <property type="term" value="F:L-iditol 2-dehydrogenase (NAD+) activity"/>
    <property type="evidence" value="ECO:0007669"/>
    <property type="project" value="TreeGrafter"/>
</dbReference>
<keyword evidence="11" id="KW-1185">Reference proteome</keyword>
<dbReference type="SMART" id="SM00829">
    <property type="entry name" value="PKS_ER"/>
    <property type="match status" value="1"/>
</dbReference>
<proteinExistence type="inferred from homology"/>
<evidence type="ECO:0000256" key="3">
    <source>
        <dbReference type="ARBA" id="ARBA00022723"/>
    </source>
</evidence>
<comment type="cofactor">
    <cofactor evidence="1">
        <name>Zn(2+)</name>
        <dbReference type="ChEBI" id="CHEBI:29105"/>
    </cofactor>
</comment>
<dbReference type="InterPro" id="IPR013154">
    <property type="entry name" value="ADH-like_N"/>
</dbReference>
<dbReference type="EMBL" id="CAJPIZ010011654">
    <property type="protein sequence ID" value="CAG2113272.1"/>
    <property type="molecule type" value="Genomic_DNA"/>
</dbReference>
<evidence type="ECO:0000256" key="6">
    <source>
        <dbReference type="ARBA" id="ARBA00023027"/>
    </source>
</evidence>
<evidence type="ECO:0000256" key="1">
    <source>
        <dbReference type="ARBA" id="ARBA00001947"/>
    </source>
</evidence>
<dbReference type="Proteomes" id="UP000759131">
    <property type="component" value="Unassembled WGS sequence"/>
</dbReference>
<accession>A0A7R9L2P4</accession>